<proteinExistence type="predicted"/>
<dbReference type="RefSeq" id="WP_090725667.1">
    <property type="nucleotide sequence ID" value="NZ_FOOU01000003.1"/>
</dbReference>
<dbReference type="Gene3D" id="1.10.357.10">
    <property type="entry name" value="Tetracycline Repressor, domain 2"/>
    <property type="match status" value="1"/>
</dbReference>
<keyword evidence="2 4" id="KW-0238">DNA-binding</keyword>
<dbReference type="Pfam" id="PF16925">
    <property type="entry name" value="TetR_C_13"/>
    <property type="match status" value="1"/>
</dbReference>
<keyword evidence="3" id="KW-0804">Transcription</keyword>
<dbReference type="PROSITE" id="PS50977">
    <property type="entry name" value="HTH_TETR_2"/>
    <property type="match status" value="1"/>
</dbReference>
<feature type="DNA-binding region" description="H-T-H motif" evidence="4">
    <location>
        <begin position="29"/>
        <end position="48"/>
    </location>
</feature>
<dbReference type="SUPFAM" id="SSF46689">
    <property type="entry name" value="Homeodomain-like"/>
    <property type="match status" value="1"/>
</dbReference>
<evidence type="ECO:0000313" key="6">
    <source>
        <dbReference type="EMBL" id="SFG08260.1"/>
    </source>
</evidence>
<evidence type="ECO:0000313" key="7">
    <source>
        <dbReference type="Proteomes" id="UP000198623"/>
    </source>
</evidence>
<dbReference type="Pfam" id="PF00440">
    <property type="entry name" value="TetR_N"/>
    <property type="match status" value="1"/>
</dbReference>
<keyword evidence="7" id="KW-1185">Reference proteome</keyword>
<evidence type="ECO:0000256" key="4">
    <source>
        <dbReference type="PROSITE-ProRule" id="PRU00335"/>
    </source>
</evidence>
<evidence type="ECO:0000256" key="3">
    <source>
        <dbReference type="ARBA" id="ARBA00023163"/>
    </source>
</evidence>
<name>A0A1I2NYU5_9GAMM</name>
<dbReference type="AlphaFoldDB" id="A0A1I2NYU5"/>
<dbReference type="SUPFAM" id="SSF48498">
    <property type="entry name" value="Tetracyclin repressor-like, C-terminal domain"/>
    <property type="match status" value="1"/>
</dbReference>
<dbReference type="PANTHER" id="PTHR47506">
    <property type="entry name" value="TRANSCRIPTIONAL REGULATORY PROTEIN"/>
    <property type="match status" value="1"/>
</dbReference>
<dbReference type="PANTHER" id="PTHR47506:SF10">
    <property type="entry name" value="TRANSCRIPTIONAL REGULATORY PROTEIN"/>
    <property type="match status" value="1"/>
</dbReference>
<gene>
    <name evidence="6" type="ORF">SAMN05216175_103159</name>
</gene>
<dbReference type="EMBL" id="FOOU01000003">
    <property type="protein sequence ID" value="SFG08260.1"/>
    <property type="molecule type" value="Genomic_DNA"/>
</dbReference>
<feature type="domain" description="HTH tetR-type" evidence="5">
    <location>
        <begin position="6"/>
        <end position="66"/>
    </location>
</feature>
<sequence>MARPAEFDRSEVLIKAMDVFWRTGYTATSVTDLVNATHLKPGSLYGAFKSKRGLFLEVIDIYANRSLTRISECMEQSDSDSSIDAISNFFLRFCQDIECDKIGKGCLMVNTMLELATEDDEIRAKITQYLNRIEHCFYISLENSRLKGDLKIDTDCDSLAKMLMTGIWGLRVMSTTRPDPMIYSVIVSHLLSSLHQARA</sequence>
<accession>A0A1I2NYU5</accession>
<dbReference type="InterPro" id="IPR001647">
    <property type="entry name" value="HTH_TetR"/>
</dbReference>
<dbReference type="Proteomes" id="UP000198623">
    <property type="component" value="Unassembled WGS sequence"/>
</dbReference>
<dbReference type="InterPro" id="IPR036271">
    <property type="entry name" value="Tet_transcr_reg_TetR-rel_C_sf"/>
</dbReference>
<keyword evidence="1" id="KW-0805">Transcription regulation</keyword>
<dbReference type="InterPro" id="IPR011075">
    <property type="entry name" value="TetR_C"/>
</dbReference>
<evidence type="ECO:0000256" key="2">
    <source>
        <dbReference type="ARBA" id="ARBA00023125"/>
    </source>
</evidence>
<dbReference type="STRING" id="1045558.SAMN05216175_103159"/>
<evidence type="ECO:0000256" key="1">
    <source>
        <dbReference type="ARBA" id="ARBA00023015"/>
    </source>
</evidence>
<evidence type="ECO:0000259" key="5">
    <source>
        <dbReference type="PROSITE" id="PS50977"/>
    </source>
</evidence>
<dbReference type="OrthoDB" id="270177at2"/>
<organism evidence="6 7">
    <name type="scientific">Neptunomonas qingdaonensis</name>
    <dbReference type="NCBI Taxonomy" id="1045558"/>
    <lineage>
        <taxon>Bacteria</taxon>
        <taxon>Pseudomonadati</taxon>
        <taxon>Pseudomonadota</taxon>
        <taxon>Gammaproteobacteria</taxon>
        <taxon>Oceanospirillales</taxon>
        <taxon>Oceanospirillaceae</taxon>
        <taxon>Neptunomonas</taxon>
    </lineage>
</organism>
<reference evidence="7" key="1">
    <citation type="submission" date="2016-10" db="EMBL/GenBank/DDBJ databases">
        <authorList>
            <person name="Varghese N."/>
            <person name="Submissions S."/>
        </authorList>
    </citation>
    <scope>NUCLEOTIDE SEQUENCE [LARGE SCALE GENOMIC DNA]</scope>
    <source>
        <strain evidence="7">CGMCC 1.10971</strain>
    </source>
</reference>
<dbReference type="GO" id="GO:0003677">
    <property type="term" value="F:DNA binding"/>
    <property type="evidence" value="ECO:0007669"/>
    <property type="project" value="UniProtKB-UniRule"/>
</dbReference>
<protein>
    <submittedName>
        <fullName evidence="6">Transcriptional regulator, TetR family</fullName>
    </submittedName>
</protein>
<dbReference type="InterPro" id="IPR009057">
    <property type="entry name" value="Homeodomain-like_sf"/>
</dbReference>